<accession>A0A1Y4M1D9</accession>
<evidence type="ECO:0000313" key="2">
    <source>
        <dbReference type="Proteomes" id="UP000195447"/>
    </source>
</evidence>
<proteinExistence type="predicted"/>
<name>A0A1Y4M1D9_9FIRM</name>
<comment type="caution">
    <text evidence="1">The sequence shown here is derived from an EMBL/GenBank/DDBJ whole genome shotgun (WGS) entry which is preliminary data.</text>
</comment>
<dbReference type="EMBL" id="NFKM01000002">
    <property type="protein sequence ID" value="OUP61709.1"/>
    <property type="molecule type" value="Genomic_DNA"/>
</dbReference>
<dbReference type="Proteomes" id="UP000195447">
    <property type="component" value="Unassembled WGS sequence"/>
</dbReference>
<gene>
    <name evidence="1" type="ORF">B5F14_01765</name>
</gene>
<evidence type="ECO:0000313" key="1">
    <source>
        <dbReference type="EMBL" id="OUP61709.1"/>
    </source>
</evidence>
<dbReference type="AlphaFoldDB" id="A0A1Y4M1D9"/>
<protein>
    <submittedName>
        <fullName evidence="1">Uncharacterized protein</fullName>
    </submittedName>
</protein>
<organism evidence="1 2">
    <name type="scientific">Faecalitalea cylindroides</name>
    <dbReference type="NCBI Taxonomy" id="39483"/>
    <lineage>
        <taxon>Bacteria</taxon>
        <taxon>Bacillati</taxon>
        <taxon>Bacillota</taxon>
        <taxon>Erysipelotrichia</taxon>
        <taxon>Erysipelotrichales</taxon>
        <taxon>Erysipelotrichaceae</taxon>
        <taxon>Faecalitalea</taxon>
    </lineage>
</organism>
<reference evidence="2" key="1">
    <citation type="submission" date="2017-04" db="EMBL/GenBank/DDBJ databases">
        <title>Function of individual gut microbiota members based on whole genome sequencing of pure cultures obtained from chicken caecum.</title>
        <authorList>
            <person name="Medvecky M."/>
            <person name="Cejkova D."/>
            <person name="Polansky O."/>
            <person name="Karasova D."/>
            <person name="Kubasova T."/>
            <person name="Cizek A."/>
            <person name="Rychlik I."/>
        </authorList>
    </citation>
    <scope>NUCLEOTIDE SEQUENCE [LARGE SCALE GENOMIC DNA]</scope>
    <source>
        <strain evidence="2">An178</strain>
    </source>
</reference>
<sequence length="144" mass="16844">MKELKRMKLKEVHKDMERYLEFDCYCPNEIYDMSGFFYQLFEPSEECYLLGVSKGGNNKYFVDGYSRIYVISKDQIIEFSLRHETDKICDAVRVDATENNIKIFKEVIEFGKVPSGAKLDKFESNHSDDDLKKILGMCSCVIMD</sequence>
<dbReference type="RefSeq" id="WP_087158151.1">
    <property type="nucleotide sequence ID" value="NZ_NFKM01000002.1"/>
</dbReference>
<keyword evidence="2" id="KW-1185">Reference proteome</keyword>